<feature type="domain" description="Calcineurin-like phosphoesterase" evidence="3">
    <location>
        <begin position="62"/>
        <end position="187"/>
    </location>
</feature>
<name>A0ABT6L4J3_9MYCO</name>
<dbReference type="Gene3D" id="3.60.21.10">
    <property type="match status" value="1"/>
</dbReference>
<keyword evidence="5" id="KW-1185">Reference proteome</keyword>
<comment type="caution">
    <text evidence="4">The sequence shown here is derived from an EMBL/GenBank/DDBJ whole genome shotgun (WGS) entry which is preliminary data.</text>
</comment>
<protein>
    <submittedName>
        <fullName evidence="4">Calcineurin-like phosphoesterase family protein</fullName>
    </submittedName>
</protein>
<reference evidence="4 5" key="1">
    <citation type="submission" date="2023-04" db="EMBL/GenBank/DDBJ databases">
        <title>Forest soil microbial communities from Buena Vista Peninsula, Colon Province, Panama.</title>
        <authorList>
            <person name="Bouskill N."/>
        </authorList>
    </citation>
    <scope>NUCLEOTIDE SEQUENCE [LARGE SCALE GENOMIC DNA]</scope>
    <source>
        <strain evidence="4 5">AC80</strain>
    </source>
</reference>
<dbReference type="EMBL" id="JARXVE010000006">
    <property type="protein sequence ID" value="MDH6197132.1"/>
    <property type="molecule type" value="Genomic_DNA"/>
</dbReference>
<evidence type="ECO:0000313" key="4">
    <source>
        <dbReference type="EMBL" id="MDH6197132.1"/>
    </source>
</evidence>
<evidence type="ECO:0000256" key="1">
    <source>
        <dbReference type="ARBA" id="ARBA00008950"/>
    </source>
</evidence>
<dbReference type="Pfam" id="PF12850">
    <property type="entry name" value="Metallophos_2"/>
    <property type="match status" value="1"/>
</dbReference>
<organism evidence="4 5">
    <name type="scientific">Mycolicibacterium frederiksbergense</name>
    <dbReference type="NCBI Taxonomy" id="117567"/>
    <lineage>
        <taxon>Bacteria</taxon>
        <taxon>Bacillati</taxon>
        <taxon>Actinomycetota</taxon>
        <taxon>Actinomycetes</taxon>
        <taxon>Mycobacteriales</taxon>
        <taxon>Mycobacteriaceae</taxon>
        <taxon>Mycolicibacterium</taxon>
    </lineage>
</organism>
<evidence type="ECO:0000313" key="5">
    <source>
        <dbReference type="Proteomes" id="UP001160130"/>
    </source>
</evidence>
<sequence length="215" mass="23853">MRQTLPLDAASAETRSPGVRPNRYRRTVHFFTADLHLAHPKLAGLRGFDTVAAHDAAVMAPLYRLDPEQDTLWVLGDICSGGVASMESALAQLSALHVPMHLVTGNHDPVHPMYRGAQQHFADYAAVFASVQQLARTKIGSTGVLLNHFPYAGTPDRFSRKNFDQYQLSDMGQWLIHGHTHSDQRRSGKRSICVSLEAWNLRPASAEEITEEMEA</sequence>
<gene>
    <name evidence="4" type="ORF">M2272_003785</name>
</gene>
<dbReference type="Proteomes" id="UP001160130">
    <property type="component" value="Unassembled WGS sequence"/>
</dbReference>
<feature type="region of interest" description="Disordered" evidence="2">
    <location>
        <begin position="1"/>
        <end position="20"/>
    </location>
</feature>
<comment type="similarity">
    <text evidence="1">Belongs to the metallophosphoesterase superfamily. YfcE family.</text>
</comment>
<evidence type="ECO:0000259" key="3">
    <source>
        <dbReference type="Pfam" id="PF12850"/>
    </source>
</evidence>
<proteinExistence type="inferred from homology"/>
<dbReference type="InterPro" id="IPR029052">
    <property type="entry name" value="Metallo-depent_PP-like"/>
</dbReference>
<evidence type="ECO:0000256" key="2">
    <source>
        <dbReference type="SAM" id="MobiDB-lite"/>
    </source>
</evidence>
<dbReference type="SUPFAM" id="SSF56300">
    <property type="entry name" value="Metallo-dependent phosphatases"/>
    <property type="match status" value="1"/>
</dbReference>
<accession>A0ABT6L4J3</accession>
<dbReference type="InterPro" id="IPR024654">
    <property type="entry name" value="Calcineurin-like_PHP_lpxH"/>
</dbReference>